<gene>
    <name evidence="1" type="ORF">BC793_12025</name>
</gene>
<dbReference type="EMBL" id="QGGR01000020">
    <property type="protein sequence ID" value="PWK40086.1"/>
    <property type="molecule type" value="Genomic_DNA"/>
</dbReference>
<dbReference type="AlphaFoldDB" id="A0A316F3R1"/>
<sequence length="75" mass="8089">MAAGVGTPTFDHYMVVLEGMLRVMKEILSSEGFETRDSTNDFAPFTIEVLGRQDGTTAWTTAGYISSLGFPGATH</sequence>
<protein>
    <submittedName>
        <fullName evidence="1">Uncharacterized protein</fullName>
    </submittedName>
</protein>
<name>A0A316F3R1_9ACTN</name>
<proteinExistence type="predicted"/>
<evidence type="ECO:0000313" key="2">
    <source>
        <dbReference type="Proteomes" id="UP000245697"/>
    </source>
</evidence>
<reference evidence="1 2" key="1">
    <citation type="submission" date="2018-05" db="EMBL/GenBank/DDBJ databases">
        <title>Genomic Encyclopedia of Archaeal and Bacterial Type Strains, Phase II (KMG-II): from individual species to whole genera.</title>
        <authorList>
            <person name="Goeker M."/>
        </authorList>
    </citation>
    <scope>NUCLEOTIDE SEQUENCE [LARGE SCALE GENOMIC DNA]</scope>
    <source>
        <strain evidence="1 2">DSM 45184</strain>
    </source>
</reference>
<dbReference type="Proteomes" id="UP000245697">
    <property type="component" value="Unassembled WGS sequence"/>
</dbReference>
<keyword evidence="2" id="KW-1185">Reference proteome</keyword>
<comment type="caution">
    <text evidence="1">The sequence shown here is derived from an EMBL/GenBank/DDBJ whole genome shotgun (WGS) entry which is preliminary data.</text>
</comment>
<evidence type="ECO:0000313" key="1">
    <source>
        <dbReference type="EMBL" id="PWK40086.1"/>
    </source>
</evidence>
<organism evidence="1 2">
    <name type="scientific">Actinoplanes xinjiangensis</name>
    <dbReference type="NCBI Taxonomy" id="512350"/>
    <lineage>
        <taxon>Bacteria</taxon>
        <taxon>Bacillati</taxon>
        <taxon>Actinomycetota</taxon>
        <taxon>Actinomycetes</taxon>
        <taxon>Micromonosporales</taxon>
        <taxon>Micromonosporaceae</taxon>
        <taxon>Actinoplanes</taxon>
    </lineage>
</organism>
<accession>A0A316F3R1</accession>